<proteinExistence type="predicted"/>
<dbReference type="GO" id="GO:0005544">
    <property type="term" value="F:calcium-dependent phospholipid binding"/>
    <property type="evidence" value="ECO:0007669"/>
    <property type="project" value="TreeGrafter"/>
</dbReference>
<keyword evidence="1" id="KW-0472">Membrane</keyword>
<dbReference type="SMART" id="SM00239">
    <property type="entry name" value="C2"/>
    <property type="match status" value="2"/>
</dbReference>
<evidence type="ECO:0000256" key="1">
    <source>
        <dbReference type="SAM" id="Phobius"/>
    </source>
</evidence>
<dbReference type="OrthoDB" id="67700at2759"/>
<protein>
    <recommendedName>
        <fullName evidence="2">C2 domain-containing protein</fullName>
    </recommendedName>
</protein>
<feature type="domain" description="C2" evidence="2">
    <location>
        <begin position="231"/>
        <end position="364"/>
    </location>
</feature>
<gene>
    <name evidence="3" type="ORF">OS493_017820</name>
</gene>
<reference evidence="3" key="1">
    <citation type="submission" date="2023-01" db="EMBL/GenBank/DDBJ databases">
        <title>Genome assembly of the deep-sea coral Lophelia pertusa.</title>
        <authorList>
            <person name="Herrera S."/>
            <person name="Cordes E."/>
        </authorList>
    </citation>
    <scope>NUCLEOTIDE SEQUENCE</scope>
    <source>
        <strain evidence="3">USNM1676648</strain>
        <tissue evidence="3">Polyp</tissue>
    </source>
</reference>
<dbReference type="GO" id="GO:0098793">
    <property type="term" value="C:presynapse"/>
    <property type="evidence" value="ECO:0007669"/>
    <property type="project" value="GOC"/>
</dbReference>
<dbReference type="GO" id="GO:0001786">
    <property type="term" value="F:phosphatidylserine binding"/>
    <property type="evidence" value="ECO:0007669"/>
    <property type="project" value="TreeGrafter"/>
</dbReference>
<feature type="domain" description="C2" evidence="2">
    <location>
        <begin position="97"/>
        <end position="218"/>
    </location>
</feature>
<dbReference type="Gene3D" id="2.60.40.150">
    <property type="entry name" value="C2 domain"/>
    <property type="match status" value="2"/>
</dbReference>
<dbReference type="FunFam" id="2.60.40.150:FF:000182">
    <property type="entry name" value="Synaptotagmin 8"/>
    <property type="match status" value="1"/>
</dbReference>
<dbReference type="PROSITE" id="PS50004">
    <property type="entry name" value="C2"/>
    <property type="match status" value="2"/>
</dbReference>
<dbReference type="Pfam" id="PF00168">
    <property type="entry name" value="C2"/>
    <property type="match status" value="2"/>
</dbReference>
<dbReference type="PANTHER" id="PTHR10024">
    <property type="entry name" value="SYNAPTOTAGMIN"/>
    <property type="match status" value="1"/>
</dbReference>
<comment type="caution">
    <text evidence="3">The sequence shown here is derived from an EMBL/GenBank/DDBJ whole genome shotgun (WGS) entry which is preliminary data.</text>
</comment>
<dbReference type="PANTHER" id="PTHR10024:SF227">
    <property type="entry name" value="SYNAPTOTAGMIN 1"/>
    <property type="match status" value="1"/>
</dbReference>
<dbReference type="InterPro" id="IPR000008">
    <property type="entry name" value="C2_dom"/>
</dbReference>
<evidence type="ECO:0000313" key="3">
    <source>
        <dbReference type="EMBL" id="KAJ7379307.1"/>
    </source>
</evidence>
<dbReference type="GO" id="GO:0030276">
    <property type="term" value="F:clathrin binding"/>
    <property type="evidence" value="ECO:0007669"/>
    <property type="project" value="TreeGrafter"/>
</dbReference>
<accession>A0A9W9ZCT3</accession>
<feature type="transmembrane region" description="Helical" evidence="1">
    <location>
        <begin position="6"/>
        <end position="39"/>
    </location>
</feature>
<dbReference type="AlphaFoldDB" id="A0A9W9ZCT3"/>
<dbReference type="EMBL" id="MU826359">
    <property type="protein sequence ID" value="KAJ7379307.1"/>
    <property type="molecule type" value="Genomic_DNA"/>
</dbReference>
<keyword evidence="1" id="KW-0812">Transmembrane</keyword>
<dbReference type="GO" id="GO:0005886">
    <property type="term" value="C:plasma membrane"/>
    <property type="evidence" value="ECO:0007669"/>
    <property type="project" value="TreeGrafter"/>
</dbReference>
<dbReference type="SUPFAM" id="SSF49562">
    <property type="entry name" value="C2 domain (Calcium/lipid-binding domain, CaLB)"/>
    <property type="match status" value="2"/>
</dbReference>
<sequence length="370" mass="41725">MNDYMAVKLVLVLAVVVGVASALAAALLAVLCKCCWVWWRYRRTHRKRSPSQEIYVINQKSSWPGGITYQTYENGSVADYESISSGEEPYIVETPGDFGKLQLWLDFNKDEDVLIIGLVQAKGIICKTNVQTAYVSPAIQLCKGEKILDEREIEKQKMTFEPQWNEEVLFSLDGNPVETLSFCIRLIELDSFSNSHLIGQVELSLDEVDFGEPQPKWHDIAGEPKKPPHEYVGELLLSLNYFPTTQRLTIVILKARNLKIESTSGLWGPAVKVFLMLNKTRLGRKRTAMQKKTLNPVYNEAFTFKVTSDTLQQVTFKLLVVNKHSHGSDQNIGHVLLGQQVTGSGFAHWNHMLASLRKPIAMWHPIVPGA</sequence>
<keyword evidence="4" id="KW-1185">Reference proteome</keyword>
<dbReference type="GO" id="GO:0005509">
    <property type="term" value="F:calcium ion binding"/>
    <property type="evidence" value="ECO:0007669"/>
    <property type="project" value="TreeGrafter"/>
</dbReference>
<dbReference type="CDD" id="cd00276">
    <property type="entry name" value="C2B_Synaptotagmin"/>
    <property type="match status" value="1"/>
</dbReference>
<organism evidence="3 4">
    <name type="scientific">Desmophyllum pertusum</name>
    <dbReference type="NCBI Taxonomy" id="174260"/>
    <lineage>
        <taxon>Eukaryota</taxon>
        <taxon>Metazoa</taxon>
        <taxon>Cnidaria</taxon>
        <taxon>Anthozoa</taxon>
        <taxon>Hexacorallia</taxon>
        <taxon>Scleractinia</taxon>
        <taxon>Caryophylliina</taxon>
        <taxon>Caryophylliidae</taxon>
        <taxon>Desmophyllum</taxon>
    </lineage>
</organism>
<dbReference type="Proteomes" id="UP001163046">
    <property type="component" value="Unassembled WGS sequence"/>
</dbReference>
<dbReference type="GO" id="GO:0048488">
    <property type="term" value="P:synaptic vesicle endocytosis"/>
    <property type="evidence" value="ECO:0007669"/>
    <property type="project" value="TreeGrafter"/>
</dbReference>
<evidence type="ECO:0000259" key="2">
    <source>
        <dbReference type="PROSITE" id="PS50004"/>
    </source>
</evidence>
<dbReference type="GO" id="GO:0000149">
    <property type="term" value="F:SNARE binding"/>
    <property type="evidence" value="ECO:0007669"/>
    <property type="project" value="TreeGrafter"/>
</dbReference>
<dbReference type="InterPro" id="IPR035892">
    <property type="entry name" value="C2_domain_sf"/>
</dbReference>
<dbReference type="GO" id="GO:0048791">
    <property type="term" value="P:calcium ion-regulated exocytosis of neurotransmitter"/>
    <property type="evidence" value="ECO:0007669"/>
    <property type="project" value="TreeGrafter"/>
</dbReference>
<dbReference type="GO" id="GO:0070382">
    <property type="term" value="C:exocytic vesicle"/>
    <property type="evidence" value="ECO:0007669"/>
    <property type="project" value="TreeGrafter"/>
</dbReference>
<keyword evidence="1" id="KW-1133">Transmembrane helix</keyword>
<name>A0A9W9ZCT3_9CNID</name>
<evidence type="ECO:0000313" key="4">
    <source>
        <dbReference type="Proteomes" id="UP001163046"/>
    </source>
</evidence>